<dbReference type="GO" id="GO:0000271">
    <property type="term" value="P:polysaccharide biosynthetic process"/>
    <property type="evidence" value="ECO:0007669"/>
    <property type="project" value="TreeGrafter"/>
</dbReference>
<dbReference type="GO" id="GO:0008483">
    <property type="term" value="F:transaminase activity"/>
    <property type="evidence" value="ECO:0007669"/>
    <property type="project" value="TreeGrafter"/>
</dbReference>
<dbReference type="Gene3D" id="3.40.640.10">
    <property type="entry name" value="Type I PLP-dependent aspartate aminotransferase-like (Major domain)"/>
    <property type="match status" value="1"/>
</dbReference>
<keyword evidence="1" id="KW-0663">Pyridoxal phosphate</keyword>
<dbReference type="OrthoDB" id="9777744at2"/>
<keyword evidence="3" id="KW-1185">Reference proteome</keyword>
<dbReference type="Pfam" id="PF01041">
    <property type="entry name" value="DegT_DnrJ_EryC1"/>
    <property type="match status" value="2"/>
</dbReference>
<dbReference type="Gene3D" id="3.90.1150.10">
    <property type="entry name" value="Aspartate Aminotransferase, domain 1"/>
    <property type="match status" value="1"/>
</dbReference>
<protein>
    <recommendedName>
        <fullName evidence="4">DegT/DnrJ/EryC1/StrS aminotransferase</fullName>
    </recommendedName>
</protein>
<evidence type="ECO:0000313" key="3">
    <source>
        <dbReference type="Proteomes" id="UP000037507"/>
    </source>
</evidence>
<evidence type="ECO:0000313" key="2">
    <source>
        <dbReference type="EMBL" id="PVE44147.1"/>
    </source>
</evidence>
<evidence type="ECO:0000256" key="1">
    <source>
        <dbReference type="RuleBase" id="RU004508"/>
    </source>
</evidence>
<organism evidence="2 3">
    <name type="scientific">Limnohabitans planktonicus II-D5</name>
    <dbReference type="NCBI Taxonomy" id="1293045"/>
    <lineage>
        <taxon>Bacteria</taxon>
        <taxon>Pseudomonadati</taxon>
        <taxon>Pseudomonadota</taxon>
        <taxon>Betaproteobacteria</taxon>
        <taxon>Burkholderiales</taxon>
        <taxon>Comamonadaceae</taxon>
        <taxon>Limnohabitans</taxon>
    </lineage>
</organism>
<reference evidence="2" key="1">
    <citation type="submission" date="2017-04" db="EMBL/GenBank/DDBJ databases">
        <title>Unexpected and diverse lifestyles within the genus Limnohabitans.</title>
        <authorList>
            <person name="Kasalicky V."/>
            <person name="Mehrshad M."/>
            <person name="Andrei S.-A."/>
            <person name="Salcher M."/>
            <person name="Kratochvilova H."/>
            <person name="Simek K."/>
            <person name="Ghai R."/>
        </authorList>
    </citation>
    <scope>NUCLEOTIDE SEQUENCE [LARGE SCALE GENOMIC DNA]</scope>
    <source>
        <strain evidence="2">II-D5</strain>
    </source>
</reference>
<dbReference type="AlphaFoldDB" id="A0A2T7UHJ7"/>
<gene>
    <name evidence="2" type="ORF">H663_004150</name>
</gene>
<dbReference type="PANTHER" id="PTHR30244">
    <property type="entry name" value="TRANSAMINASE"/>
    <property type="match status" value="1"/>
</dbReference>
<sequence length="308" mass="35412">MNKNPTSIETCKTRAIFTKNARTAWAKIISSASGQEKKKILLPSYIGYTDREGSGVFDPIQSSASDFVFYKLKEDLSPDLEDLQQKMNSDIDIVLIIHYFGFCRTNLKFIRKLCNDNDAVMVEDCAHAFYLSTNPLELGEVGDYSFYSIHKYLATQTGGLLKVNNGQLSIPEIHGHEAATASVVEAYALANFEQIAEIRRINYRIFFEQLQDIQEIEILFELQNHEIPQTFPIKVANNLREKLYFYLMDRKLETTALYYRLITEISEQEYPTSHSISKSILNLPIHQDISMDQVDSMCAEIKKFFKTH</sequence>
<dbReference type="PANTHER" id="PTHR30244:SF42">
    <property type="entry name" value="UDP-2-ACETAMIDO-2-DEOXY-3-OXO-D-GLUCURONATE AMINOTRANSFERASE"/>
    <property type="match status" value="1"/>
</dbReference>
<dbReference type="EMBL" id="LFYT02000003">
    <property type="protein sequence ID" value="PVE44147.1"/>
    <property type="molecule type" value="Genomic_DNA"/>
</dbReference>
<dbReference type="Proteomes" id="UP000037507">
    <property type="component" value="Unassembled WGS sequence"/>
</dbReference>
<proteinExistence type="inferred from homology"/>
<dbReference type="GO" id="GO:0030170">
    <property type="term" value="F:pyridoxal phosphate binding"/>
    <property type="evidence" value="ECO:0007669"/>
    <property type="project" value="TreeGrafter"/>
</dbReference>
<dbReference type="InterPro" id="IPR000653">
    <property type="entry name" value="DegT/StrS_aminotransferase"/>
</dbReference>
<dbReference type="InterPro" id="IPR015424">
    <property type="entry name" value="PyrdxlP-dep_Trfase"/>
</dbReference>
<dbReference type="InterPro" id="IPR015421">
    <property type="entry name" value="PyrdxlP-dep_Trfase_major"/>
</dbReference>
<comment type="similarity">
    <text evidence="1">Belongs to the DegT/DnrJ/EryC1 family.</text>
</comment>
<comment type="caution">
    <text evidence="2">The sequence shown here is derived from an EMBL/GenBank/DDBJ whole genome shotgun (WGS) entry which is preliminary data.</text>
</comment>
<dbReference type="InterPro" id="IPR015422">
    <property type="entry name" value="PyrdxlP-dep_Trfase_small"/>
</dbReference>
<evidence type="ECO:0008006" key="4">
    <source>
        <dbReference type="Google" id="ProtNLM"/>
    </source>
</evidence>
<dbReference type="RefSeq" id="WP_083451341.1">
    <property type="nucleotide sequence ID" value="NZ_LFYT02000003.1"/>
</dbReference>
<name>A0A2T7UHJ7_9BURK</name>
<dbReference type="SUPFAM" id="SSF53383">
    <property type="entry name" value="PLP-dependent transferases"/>
    <property type="match status" value="1"/>
</dbReference>
<accession>A0A2T7UHJ7</accession>
<dbReference type="STRING" id="1293045.H663_18880"/>